<reference evidence="3 4" key="1">
    <citation type="submission" date="2024-02" db="EMBL/GenBank/DDBJ databases">
        <title>Discinaceae phylogenomics.</title>
        <authorList>
            <person name="Dirks A.C."/>
            <person name="James T.Y."/>
        </authorList>
    </citation>
    <scope>NUCLEOTIDE SEQUENCE [LARGE SCALE GENOMIC DNA]</scope>
    <source>
        <strain evidence="3 4">ACD0624</strain>
    </source>
</reference>
<evidence type="ECO:0000313" key="4">
    <source>
        <dbReference type="Proteomes" id="UP001447188"/>
    </source>
</evidence>
<name>A0ABR3GL61_9PEZI</name>
<feature type="domain" description="DUF7918" evidence="2">
    <location>
        <begin position="191"/>
        <end position="263"/>
    </location>
</feature>
<dbReference type="PANTHER" id="PTHR36223">
    <property type="entry name" value="BETA-LACTAMASE-TYPE TRANSPEPTIDASE FOLD DOMAIN CONTAINING PROTEIN"/>
    <property type="match status" value="1"/>
</dbReference>
<feature type="region of interest" description="Disordered" evidence="1">
    <location>
        <begin position="306"/>
        <end position="326"/>
    </location>
</feature>
<gene>
    <name evidence="3" type="ORF">Q9L58_004396</name>
</gene>
<keyword evidence="4" id="KW-1185">Reference proteome</keyword>
<dbReference type="EMBL" id="JBBBZM010000046">
    <property type="protein sequence ID" value="KAL0636664.1"/>
    <property type="molecule type" value="Genomic_DNA"/>
</dbReference>
<feature type="domain" description="DUF7918" evidence="2">
    <location>
        <begin position="12"/>
        <end position="156"/>
    </location>
</feature>
<sequence>MPSINGFTCSLTIDGHDDPATEYGTKQESSDYASAYVVAEGHKRFSLTVTGTKYIHPSLDVGIWIDGKYQDGRVMGKLSDKKFEFRERFTGKEEKQGRKLVKKLWKFGELNVVGEQTIDCEDERNVLLNLGTIEIVILRCNNSKPSESEDDDESPESPDVQPHPRAKEYWKNWETDRNPSLQGRGRFIKPTPNDSTEKPIFEIHLKGRDIRHRVTTEKEFGVQRRIREKKIEYLDSFETPHCIMVLKYRSRVALQNMDLIPHTPSPTPASVPSPSPSSIDEAKRLESLSKVEIVRELLALKAEHAKIKQEEQEEQEREGRARKRIKVGKELVMDLTD</sequence>
<dbReference type="PANTHER" id="PTHR36223:SF1">
    <property type="entry name" value="TRANSCRIPTION ELONGATION FACTOR EAF N-TERMINAL DOMAIN-CONTAINING PROTEIN"/>
    <property type="match status" value="1"/>
</dbReference>
<dbReference type="InterPro" id="IPR057678">
    <property type="entry name" value="DUF7918"/>
</dbReference>
<evidence type="ECO:0000256" key="1">
    <source>
        <dbReference type="SAM" id="MobiDB-lite"/>
    </source>
</evidence>
<comment type="caution">
    <text evidence="3">The sequence shown here is derived from an EMBL/GenBank/DDBJ whole genome shotgun (WGS) entry which is preliminary data.</text>
</comment>
<dbReference type="Pfam" id="PF25534">
    <property type="entry name" value="DUF7918"/>
    <property type="match status" value="2"/>
</dbReference>
<proteinExistence type="predicted"/>
<organism evidence="3 4">
    <name type="scientific">Discina gigas</name>
    <dbReference type="NCBI Taxonomy" id="1032678"/>
    <lineage>
        <taxon>Eukaryota</taxon>
        <taxon>Fungi</taxon>
        <taxon>Dikarya</taxon>
        <taxon>Ascomycota</taxon>
        <taxon>Pezizomycotina</taxon>
        <taxon>Pezizomycetes</taxon>
        <taxon>Pezizales</taxon>
        <taxon>Discinaceae</taxon>
        <taxon>Discina</taxon>
    </lineage>
</organism>
<feature type="region of interest" description="Disordered" evidence="1">
    <location>
        <begin position="144"/>
        <end position="169"/>
    </location>
</feature>
<dbReference type="Proteomes" id="UP001447188">
    <property type="component" value="Unassembled WGS sequence"/>
</dbReference>
<accession>A0ABR3GL61</accession>
<protein>
    <recommendedName>
        <fullName evidence="2">DUF7918 domain-containing protein</fullName>
    </recommendedName>
</protein>
<evidence type="ECO:0000313" key="3">
    <source>
        <dbReference type="EMBL" id="KAL0636664.1"/>
    </source>
</evidence>
<evidence type="ECO:0000259" key="2">
    <source>
        <dbReference type="Pfam" id="PF25534"/>
    </source>
</evidence>